<reference evidence="1 2" key="1">
    <citation type="submission" date="2020-07" db="EMBL/GenBank/DDBJ databases">
        <title>Highly diverse flavobacterial phages as mortality factor during North Sea spring blooms.</title>
        <authorList>
            <person name="Bartlau N."/>
            <person name="Wichels A."/>
            <person name="Krohne G."/>
            <person name="Adriaenssens E.M."/>
            <person name="Heins A."/>
            <person name="Fuchs B.M."/>
            <person name="Amann R."/>
            <person name="Moraru C."/>
        </authorList>
    </citation>
    <scope>NUCLEOTIDE SEQUENCE [LARGE SCALE GENOMIC DNA]</scope>
</reference>
<evidence type="ECO:0000313" key="1">
    <source>
        <dbReference type="EMBL" id="QQO97073.1"/>
    </source>
</evidence>
<organism evidence="1 2">
    <name type="scientific">Cellulophaga phage Nekkels_1</name>
    <dbReference type="NCBI Taxonomy" id="2745692"/>
    <lineage>
        <taxon>Viruses</taxon>
        <taxon>Duplodnaviria</taxon>
        <taxon>Heunggongvirae</taxon>
        <taxon>Uroviricota</taxon>
        <taxon>Caudoviricetes</taxon>
        <taxon>Assiduviridae</taxon>
        <taxon>Nekkelsvirus</taxon>
        <taxon>Nekkelsvirus Nekkels</taxon>
    </lineage>
</organism>
<proteinExistence type="predicted"/>
<keyword evidence="2" id="KW-1185">Reference proteome</keyword>
<gene>
    <name evidence="1" type="ORF">Nekkels1_69</name>
</gene>
<sequence length="59" mass="6949">MTMCNGENCKVKETCYRFTFKPEEHKEVLVNPIDENGVCDLYHSVNQQNILDQLKEIMK</sequence>
<dbReference type="EMBL" id="MT732443">
    <property type="protein sequence ID" value="QQO97073.1"/>
    <property type="molecule type" value="Genomic_DNA"/>
</dbReference>
<evidence type="ECO:0000313" key="2">
    <source>
        <dbReference type="Proteomes" id="UP000693689"/>
    </source>
</evidence>
<name>A0A8E4UXI9_9CAUD</name>
<accession>A0A8E4UXI9</accession>
<dbReference type="Proteomes" id="UP000693689">
    <property type="component" value="Segment"/>
</dbReference>
<protein>
    <submittedName>
        <fullName evidence="1">Uncharacterized protein</fullName>
    </submittedName>
</protein>